<evidence type="ECO:0000313" key="3">
    <source>
        <dbReference type="Proteomes" id="UP001337723"/>
    </source>
</evidence>
<reference evidence="2 3" key="1">
    <citation type="submission" date="2023-01" db="EMBL/GenBank/DDBJ databases">
        <title>Complete genome sequence of Roseicyclus marinus strain Dej080120_10.</title>
        <authorList>
            <person name="Ueki S."/>
            <person name="Maruyama F."/>
        </authorList>
    </citation>
    <scope>NUCLEOTIDE SEQUENCE [LARGE SCALE GENOMIC DNA]</scope>
    <source>
        <strain evidence="2 3">Dej080120_10</strain>
    </source>
</reference>
<sequence>MAQADFRSQGARFARSERGSVKISAALFAIALLCAAGLAGLAAMGRVDAPPLVYLVLGVIVLAAGWDLWRESRKDGDR</sequence>
<keyword evidence="1" id="KW-1133">Transmembrane helix</keyword>
<name>A0AA48KLE5_9RHOB</name>
<dbReference type="AlphaFoldDB" id="A0AA48KLE5"/>
<keyword evidence="3" id="KW-1185">Reference proteome</keyword>
<proteinExistence type="predicted"/>
<feature type="transmembrane region" description="Helical" evidence="1">
    <location>
        <begin position="51"/>
        <end position="69"/>
    </location>
</feature>
<protein>
    <submittedName>
        <fullName evidence="2">Uncharacterized protein</fullName>
    </submittedName>
</protein>
<organism evidence="2 3">
    <name type="scientific">Roseicyclus marinus</name>
    <dbReference type="NCBI Taxonomy" id="2161673"/>
    <lineage>
        <taxon>Bacteria</taxon>
        <taxon>Pseudomonadati</taxon>
        <taxon>Pseudomonadota</taxon>
        <taxon>Alphaproteobacteria</taxon>
        <taxon>Rhodobacterales</taxon>
        <taxon>Roseobacteraceae</taxon>
        <taxon>Roseicyclus</taxon>
    </lineage>
</organism>
<keyword evidence="1" id="KW-0472">Membrane</keyword>
<keyword evidence="1" id="KW-0812">Transmembrane</keyword>
<accession>A0AA48KLE5</accession>
<dbReference type="EMBL" id="AP027266">
    <property type="protein sequence ID" value="BDW86070.1"/>
    <property type="molecule type" value="Genomic_DNA"/>
</dbReference>
<evidence type="ECO:0000256" key="1">
    <source>
        <dbReference type="SAM" id="Phobius"/>
    </source>
</evidence>
<dbReference type="Proteomes" id="UP001337723">
    <property type="component" value="Chromosome"/>
</dbReference>
<dbReference type="RefSeq" id="WP_338271964.1">
    <property type="nucleotide sequence ID" value="NZ_AP027266.1"/>
</dbReference>
<dbReference type="KEGG" id="rmai:MACH21_22470"/>
<gene>
    <name evidence="2" type="ORF">MACH21_22470</name>
</gene>
<feature type="transmembrane region" description="Helical" evidence="1">
    <location>
        <begin position="21"/>
        <end position="45"/>
    </location>
</feature>
<evidence type="ECO:0000313" key="2">
    <source>
        <dbReference type="EMBL" id="BDW86070.1"/>
    </source>
</evidence>